<dbReference type="Proteomes" id="UP000663193">
    <property type="component" value="Chromosome 17"/>
</dbReference>
<feature type="transmembrane region" description="Helical" evidence="1">
    <location>
        <begin position="79"/>
        <end position="100"/>
    </location>
</feature>
<organism evidence="2 3">
    <name type="scientific">Phaeosphaeria nodorum (strain SN15 / ATCC MYA-4574 / FGSC 10173)</name>
    <name type="common">Glume blotch fungus</name>
    <name type="synonym">Parastagonospora nodorum</name>
    <dbReference type="NCBI Taxonomy" id="321614"/>
    <lineage>
        <taxon>Eukaryota</taxon>
        <taxon>Fungi</taxon>
        <taxon>Dikarya</taxon>
        <taxon>Ascomycota</taxon>
        <taxon>Pezizomycotina</taxon>
        <taxon>Dothideomycetes</taxon>
        <taxon>Pleosporomycetidae</taxon>
        <taxon>Pleosporales</taxon>
        <taxon>Pleosporineae</taxon>
        <taxon>Phaeosphaeriaceae</taxon>
        <taxon>Parastagonospora</taxon>
    </lineage>
</organism>
<dbReference type="KEGG" id="pno:SNOG_16140"/>
<dbReference type="EMBL" id="CP069039">
    <property type="protein sequence ID" value="QRD04331.1"/>
    <property type="molecule type" value="Genomic_DNA"/>
</dbReference>
<dbReference type="OrthoDB" id="10649164at2759"/>
<dbReference type="AlphaFoldDB" id="A0A7U2FJP9"/>
<gene>
    <name evidence="2" type="ORF">JI435_161400</name>
</gene>
<keyword evidence="1" id="KW-0472">Membrane</keyword>
<keyword evidence="1" id="KW-0812">Transmembrane</keyword>
<dbReference type="VEuPathDB" id="FungiDB:JI435_161400"/>
<evidence type="ECO:0000256" key="1">
    <source>
        <dbReference type="SAM" id="Phobius"/>
    </source>
</evidence>
<dbReference type="RefSeq" id="XP_001806267.1">
    <property type="nucleotide sequence ID" value="XM_001806215.1"/>
</dbReference>
<name>A0A7U2FJP9_PHANO</name>
<keyword evidence="3" id="KW-1185">Reference proteome</keyword>
<keyword evidence="1" id="KW-1133">Transmembrane helix</keyword>
<sequence>MSTEYPGIAHSLIPPILYINWAAVDQLKQFVSTEKSLELLSSSTDVTSWGLWYMWIVQYKLCACENEAFAVYVKRMRGLVFLGFLLPCITSTITLVHVFATVLNPRPSTDDYDAAEWISKHHGDSAGKSIYNLFWMSLFWMNGIVQAQAAWDLIRTRQAKAISSGFASRLTSSGAMIIGFALILPGHRRDWRAVLPWLAARHDIEKFQVCFLKPCSSQSLRDSDQGFSLCCGLLLFACEVGPDMVAIIKAGPLAAVQWLKNWADEGLRVSEKSEPIVSDVGQPQRQIITPAPIITKPAAAMIRPHRNIV</sequence>
<proteinExistence type="predicted"/>
<evidence type="ECO:0000313" key="2">
    <source>
        <dbReference type="EMBL" id="QRD04331.1"/>
    </source>
</evidence>
<reference evidence="3" key="1">
    <citation type="journal article" date="2021" name="BMC Genomics">
        <title>Chromosome-level genome assembly and manually-curated proteome of model necrotroph Parastagonospora nodorum Sn15 reveals a genome-wide trove of candidate effector homologs, and redundancy of virulence-related functions within an accessory chromosome.</title>
        <authorList>
            <person name="Bertazzoni S."/>
            <person name="Jones D.A.B."/>
            <person name="Phan H.T."/>
            <person name="Tan K.-C."/>
            <person name="Hane J.K."/>
        </authorList>
    </citation>
    <scope>NUCLEOTIDE SEQUENCE [LARGE SCALE GENOMIC DNA]</scope>
    <source>
        <strain evidence="3">SN15 / ATCC MYA-4574 / FGSC 10173)</strain>
    </source>
</reference>
<protein>
    <submittedName>
        <fullName evidence="2">Uncharacterized protein</fullName>
    </submittedName>
</protein>
<evidence type="ECO:0000313" key="3">
    <source>
        <dbReference type="Proteomes" id="UP000663193"/>
    </source>
</evidence>
<accession>A0A7U2FJP9</accession>